<gene>
    <name evidence="2" type="ORF">ANN_17235</name>
</gene>
<evidence type="ECO:0000256" key="1">
    <source>
        <dbReference type="SAM" id="MobiDB-lite"/>
    </source>
</evidence>
<proteinExistence type="predicted"/>
<organism evidence="2 3">
    <name type="scientific">Periplaneta americana</name>
    <name type="common">American cockroach</name>
    <name type="synonym">Blatta americana</name>
    <dbReference type="NCBI Taxonomy" id="6978"/>
    <lineage>
        <taxon>Eukaryota</taxon>
        <taxon>Metazoa</taxon>
        <taxon>Ecdysozoa</taxon>
        <taxon>Arthropoda</taxon>
        <taxon>Hexapoda</taxon>
        <taxon>Insecta</taxon>
        <taxon>Pterygota</taxon>
        <taxon>Neoptera</taxon>
        <taxon>Polyneoptera</taxon>
        <taxon>Dictyoptera</taxon>
        <taxon>Blattodea</taxon>
        <taxon>Blattoidea</taxon>
        <taxon>Blattidae</taxon>
        <taxon>Blattinae</taxon>
        <taxon>Periplaneta</taxon>
    </lineage>
</organism>
<protein>
    <submittedName>
        <fullName evidence="2">Uncharacterized protein</fullName>
    </submittedName>
</protein>
<sequence>MAGLCEGGNEPAGSLKPLGAEGRKRVTRVEPTELFAHAPQHNLWSRNIELFPSLRTSSVNMEQQPQGSYYELDLCKVEVDDFDQHVIRDTIEEFYRVQKVVHSLRLRR</sequence>
<feature type="region of interest" description="Disordered" evidence="1">
    <location>
        <begin position="1"/>
        <end position="23"/>
    </location>
</feature>
<reference evidence="2 3" key="1">
    <citation type="journal article" date="2022" name="Allergy">
        <title>Genome assembly and annotation of Periplaneta americana reveal a comprehensive cockroach allergen profile.</title>
        <authorList>
            <person name="Wang L."/>
            <person name="Xiong Q."/>
            <person name="Saelim N."/>
            <person name="Wang L."/>
            <person name="Nong W."/>
            <person name="Wan A.T."/>
            <person name="Shi M."/>
            <person name="Liu X."/>
            <person name="Cao Q."/>
            <person name="Hui J.H.L."/>
            <person name="Sookrung N."/>
            <person name="Leung T.F."/>
            <person name="Tungtrongchitr A."/>
            <person name="Tsui S.K.W."/>
        </authorList>
    </citation>
    <scope>NUCLEOTIDE SEQUENCE [LARGE SCALE GENOMIC DNA]</scope>
    <source>
        <strain evidence="2">PWHHKU_190912</strain>
    </source>
</reference>
<accession>A0ABQ8SUG6</accession>
<evidence type="ECO:0000313" key="2">
    <source>
        <dbReference type="EMBL" id="KAJ4437100.1"/>
    </source>
</evidence>
<evidence type="ECO:0000313" key="3">
    <source>
        <dbReference type="Proteomes" id="UP001148838"/>
    </source>
</evidence>
<dbReference type="EMBL" id="JAJSOF020000021">
    <property type="protein sequence ID" value="KAJ4437100.1"/>
    <property type="molecule type" value="Genomic_DNA"/>
</dbReference>
<dbReference type="Proteomes" id="UP001148838">
    <property type="component" value="Unassembled WGS sequence"/>
</dbReference>
<comment type="caution">
    <text evidence="2">The sequence shown here is derived from an EMBL/GenBank/DDBJ whole genome shotgun (WGS) entry which is preliminary data.</text>
</comment>
<keyword evidence="3" id="KW-1185">Reference proteome</keyword>
<name>A0ABQ8SUG6_PERAM</name>